<reference evidence="1 2" key="1">
    <citation type="submission" date="2024-04" db="EMBL/GenBank/DDBJ databases">
        <authorList>
            <person name="Fracassetti M."/>
        </authorList>
    </citation>
    <scope>NUCLEOTIDE SEQUENCE [LARGE SCALE GENOMIC DNA]</scope>
</reference>
<dbReference type="AlphaFoldDB" id="A0AAV2F7E1"/>
<dbReference type="Gene3D" id="3.40.50.1240">
    <property type="entry name" value="Phosphoglycerate mutase-like"/>
    <property type="match status" value="1"/>
</dbReference>
<dbReference type="EMBL" id="OZ034819">
    <property type="protein sequence ID" value="CAL1393365.1"/>
    <property type="molecule type" value="Genomic_DNA"/>
</dbReference>
<name>A0AAV2F7E1_9ROSI</name>
<sequence length="144" mass="16990">MASLRGTWILRPIATYRTTRSRSPNRVGSRHGRQVPNCSLQYLISSDWRFKKYLRVYFYVSPYDCTRSTLREIGKAFDRKWIIGDREECQVRKQDFGNFQVAARMNVIKEARERFGRFCFCFPKGNSVVDVFDRVSTMLAILLL</sequence>
<dbReference type="PANTHER" id="PTHR46192">
    <property type="entry name" value="BROAD-RANGE ACID PHOSPHATASE DET1"/>
    <property type="match status" value="1"/>
</dbReference>
<evidence type="ECO:0000313" key="2">
    <source>
        <dbReference type="Proteomes" id="UP001497516"/>
    </source>
</evidence>
<keyword evidence="2" id="KW-1185">Reference proteome</keyword>
<dbReference type="InterPro" id="IPR052765">
    <property type="entry name" value="PGM-Related"/>
</dbReference>
<protein>
    <submittedName>
        <fullName evidence="1">Uncharacterized protein</fullName>
    </submittedName>
</protein>
<dbReference type="InterPro" id="IPR029033">
    <property type="entry name" value="His_PPase_superfam"/>
</dbReference>
<proteinExistence type="predicted"/>
<organism evidence="1 2">
    <name type="scientific">Linum trigynum</name>
    <dbReference type="NCBI Taxonomy" id="586398"/>
    <lineage>
        <taxon>Eukaryota</taxon>
        <taxon>Viridiplantae</taxon>
        <taxon>Streptophyta</taxon>
        <taxon>Embryophyta</taxon>
        <taxon>Tracheophyta</taxon>
        <taxon>Spermatophyta</taxon>
        <taxon>Magnoliopsida</taxon>
        <taxon>eudicotyledons</taxon>
        <taxon>Gunneridae</taxon>
        <taxon>Pentapetalae</taxon>
        <taxon>rosids</taxon>
        <taxon>fabids</taxon>
        <taxon>Malpighiales</taxon>
        <taxon>Linaceae</taxon>
        <taxon>Linum</taxon>
    </lineage>
</organism>
<evidence type="ECO:0000313" key="1">
    <source>
        <dbReference type="EMBL" id="CAL1393365.1"/>
    </source>
</evidence>
<gene>
    <name evidence="1" type="ORF">LTRI10_LOCUS33949</name>
</gene>
<dbReference type="Proteomes" id="UP001497516">
    <property type="component" value="Chromosome 6"/>
</dbReference>
<accession>A0AAV2F7E1</accession>
<dbReference type="SUPFAM" id="SSF53254">
    <property type="entry name" value="Phosphoglycerate mutase-like"/>
    <property type="match status" value="1"/>
</dbReference>